<sequence length="256" mass="29050">MKRFLYFVYGVACHLLFLGTFIYMAGFVGNLLVPKTIDSAPAGPIGVAVVVNLLLLALFAAQHSIMARPTFKQVWTRIIPEPIERSTYVLATCLVTIVLFWQWRTIDVIVWDVQTQALRVAAWALFAIGWLVVPAVTLLLDHFDLFGTRQVWLHLTRKDYTPLPFRAPLVYKHVRHPLYIGWAIFFWAAPTMTLGHLLFAVVLTGYMVLAVFAEERDLVDNLGHEYVEYRRRVPKFIPRFTGAALASRAGCASQIS</sequence>
<feature type="transmembrane region" description="Helical" evidence="12">
    <location>
        <begin position="45"/>
        <end position="65"/>
    </location>
</feature>
<evidence type="ECO:0000256" key="10">
    <source>
        <dbReference type="ARBA" id="ARBA00023136"/>
    </source>
</evidence>
<dbReference type="EMBL" id="CP042913">
    <property type="protein sequence ID" value="QEG37323.1"/>
    <property type="molecule type" value="Genomic_DNA"/>
</dbReference>
<keyword evidence="10 12" id="KW-0472">Membrane</keyword>
<dbReference type="PANTHER" id="PTHR31040">
    <property type="entry name" value="NURIM"/>
    <property type="match status" value="1"/>
</dbReference>
<comment type="catalytic activity">
    <reaction evidence="11">
        <text>methanethiol + S-adenosyl-L-methionine = dimethyl sulfide + S-adenosyl-L-homocysteine + H(+)</text>
        <dbReference type="Rhea" id="RHEA:50428"/>
        <dbReference type="ChEBI" id="CHEBI:15378"/>
        <dbReference type="ChEBI" id="CHEBI:16007"/>
        <dbReference type="ChEBI" id="CHEBI:17437"/>
        <dbReference type="ChEBI" id="CHEBI:57856"/>
        <dbReference type="ChEBI" id="CHEBI:59789"/>
        <dbReference type="EC" id="2.1.1.334"/>
    </reaction>
</comment>
<feature type="transmembrane region" description="Helical" evidence="12">
    <location>
        <begin position="86"/>
        <end position="103"/>
    </location>
</feature>
<feature type="transmembrane region" description="Helical" evidence="12">
    <location>
        <begin position="179"/>
        <end position="212"/>
    </location>
</feature>
<dbReference type="Proteomes" id="UP000323917">
    <property type="component" value="Chromosome"/>
</dbReference>
<evidence type="ECO:0000256" key="2">
    <source>
        <dbReference type="ARBA" id="ARBA00004141"/>
    </source>
</evidence>
<comment type="similarity">
    <text evidence="3">Belongs to the nurim family.</text>
</comment>
<dbReference type="GO" id="GO:0016020">
    <property type="term" value="C:membrane"/>
    <property type="evidence" value="ECO:0007669"/>
    <property type="project" value="UniProtKB-SubCell"/>
</dbReference>
<dbReference type="RefSeq" id="WP_148075572.1">
    <property type="nucleotide sequence ID" value="NZ_CP042913.1"/>
</dbReference>
<proteinExistence type="inferred from homology"/>
<evidence type="ECO:0000256" key="11">
    <source>
        <dbReference type="ARBA" id="ARBA00048134"/>
    </source>
</evidence>
<evidence type="ECO:0000313" key="13">
    <source>
        <dbReference type="EMBL" id="QEG37323.1"/>
    </source>
</evidence>
<feature type="transmembrane region" description="Helical" evidence="12">
    <location>
        <begin position="7"/>
        <end position="33"/>
    </location>
</feature>
<comment type="subcellular location">
    <subcellularLocation>
        <location evidence="2">Membrane</location>
        <topology evidence="2">Multi-pass membrane protein</topology>
    </subcellularLocation>
</comment>
<keyword evidence="7" id="KW-0949">S-adenosyl-L-methionine</keyword>
<keyword evidence="9 12" id="KW-1133">Transmembrane helix</keyword>
<dbReference type="OrthoDB" id="9789029at2"/>
<reference evidence="13 14" key="1">
    <citation type="submission" date="2019-08" db="EMBL/GenBank/DDBJ databases">
        <title>Deep-cultivation of Planctomycetes and their phenomic and genomic characterization uncovers novel biology.</title>
        <authorList>
            <person name="Wiegand S."/>
            <person name="Jogler M."/>
            <person name="Boedeker C."/>
            <person name="Pinto D."/>
            <person name="Vollmers J."/>
            <person name="Rivas-Marin E."/>
            <person name="Kohn T."/>
            <person name="Peeters S.H."/>
            <person name="Heuer A."/>
            <person name="Rast P."/>
            <person name="Oberbeckmann S."/>
            <person name="Bunk B."/>
            <person name="Jeske O."/>
            <person name="Meyerdierks A."/>
            <person name="Storesund J.E."/>
            <person name="Kallscheuer N."/>
            <person name="Luecker S."/>
            <person name="Lage O.M."/>
            <person name="Pohl T."/>
            <person name="Merkel B.J."/>
            <person name="Hornburger P."/>
            <person name="Mueller R.-W."/>
            <person name="Bruemmer F."/>
            <person name="Labrenz M."/>
            <person name="Spormann A.M."/>
            <person name="Op den Camp H."/>
            <person name="Overmann J."/>
            <person name="Amann R."/>
            <person name="Jetten M.S.M."/>
            <person name="Mascher T."/>
            <person name="Medema M.H."/>
            <person name="Devos D.P."/>
            <person name="Kaster A.-K."/>
            <person name="Ovreas L."/>
            <person name="Rohde M."/>
            <person name="Galperin M.Y."/>
            <person name="Jogler C."/>
        </authorList>
    </citation>
    <scope>NUCLEOTIDE SEQUENCE [LARGE SCALE GENOMIC DNA]</scope>
    <source>
        <strain evidence="13 14">Pr1d</strain>
    </source>
</reference>
<dbReference type="GO" id="GO:0032259">
    <property type="term" value="P:methylation"/>
    <property type="evidence" value="ECO:0007669"/>
    <property type="project" value="UniProtKB-KW"/>
</dbReference>
<keyword evidence="6" id="KW-0808">Transferase</keyword>
<dbReference type="InterPro" id="IPR054700">
    <property type="entry name" value="MddA"/>
</dbReference>
<dbReference type="InterPro" id="IPR033580">
    <property type="entry name" value="Nurim-like"/>
</dbReference>
<dbReference type="EC" id="2.1.1.334" evidence="4"/>
<dbReference type="KEGG" id="bgok:Pr1d_46640"/>
<evidence type="ECO:0000256" key="7">
    <source>
        <dbReference type="ARBA" id="ARBA00022691"/>
    </source>
</evidence>
<keyword evidence="14" id="KW-1185">Reference proteome</keyword>
<organism evidence="13 14">
    <name type="scientific">Bythopirellula goksoeyrii</name>
    <dbReference type="NCBI Taxonomy" id="1400387"/>
    <lineage>
        <taxon>Bacteria</taxon>
        <taxon>Pseudomonadati</taxon>
        <taxon>Planctomycetota</taxon>
        <taxon>Planctomycetia</taxon>
        <taxon>Pirellulales</taxon>
        <taxon>Lacipirellulaceae</taxon>
        <taxon>Bythopirellula</taxon>
    </lineage>
</organism>
<name>A0A5B9QTS5_9BACT</name>
<evidence type="ECO:0000313" key="14">
    <source>
        <dbReference type="Proteomes" id="UP000323917"/>
    </source>
</evidence>
<evidence type="ECO:0000256" key="6">
    <source>
        <dbReference type="ARBA" id="ARBA00022679"/>
    </source>
</evidence>
<evidence type="ECO:0000256" key="3">
    <source>
        <dbReference type="ARBA" id="ARBA00010631"/>
    </source>
</evidence>
<feature type="transmembrane region" description="Helical" evidence="12">
    <location>
        <begin position="123"/>
        <end position="140"/>
    </location>
</feature>
<dbReference type="GO" id="GO:0008168">
    <property type="term" value="F:methyltransferase activity"/>
    <property type="evidence" value="ECO:0007669"/>
    <property type="project" value="UniProtKB-KW"/>
</dbReference>
<evidence type="ECO:0000256" key="9">
    <source>
        <dbReference type="ARBA" id="ARBA00022989"/>
    </source>
</evidence>
<evidence type="ECO:0000256" key="1">
    <source>
        <dbReference type="ARBA" id="ARBA00002096"/>
    </source>
</evidence>
<evidence type="ECO:0000256" key="5">
    <source>
        <dbReference type="ARBA" id="ARBA00022603"/>
    </source>
</evidence>
<protein>
    <recommendedName>
        <fullName evidence="4">methanethiol S-methyltransferase</fullName>
        <ecNumber evidence="4">2.1.1.334</ecNumber>
    </recommendedName>
</protein>
<evidence type="ECO:0000256" key="12">
    <source>
        <dbReference type="SAM" id="Phobius"/>
    </source>
</evidence>
<dbReference type="PANTHER" id="PTHR31040:SF1">
    <property type="entry name" value="NURIM"/>
    <property type="match status" value="1"/>
</dbReference>
<dbReference type="Gene3D" id="1.20.120.1630">
    <property type="match status" value="1"/>
</dbReference>
<comment type="function">
    <text evidence="1">Catalyzes the methylation of methanethiol (MeSH) to yield dimethylsulphide (DMS).</text>
</comment>
<keyword evidence="8 12" id="KW-0812">Transmembrane</keyword>
<keyword evidence="5" id="KW-0489">Methyltransferase</keyword>
<dbReference type="NCBIfam" id="NF045656">
    <property type="entry name" value="MeththiolMtaseMddA"/>
    <property type="match status" value="1"/>
</dbReference>
<dbReference type="AlphaFoldDB" id="A0A5B9QTS5"/>
<evidence type="ECO:0000256" key="8">
    <source>
        <dbReference type="ARBA" id="ARBA00022692"/>
    </source>
</evidence>
<gene>
    <name evidence="13" type="ORF">Pr1d_46640</name>
</gene>
<accession>A0A5B9QTS5</accession>
<evidence type="ECO:0000256" key="4">
    <source>
        <dbReference type="ARBA" id="ARBA00012149"/>
    </source>
</evidence>